<sequence length="175" mass="18430">MLRLVLFALFALASALPLARDGVTVLDGTEIESYRIYAQFARVGYCPPSKTANWTCGDACNAIPDFTPYATGGDGGSVPYWYVGYHAGSHSVVVSNQGTDLSDDKIEAVLVDAEFFQTNLDASLFPGVSEGVKVHSGFVDAQARSAVDKLTAVQLAMTNSGTNSVVLTGHSLGES</sequence>
<dbReference type="Pfam" id="PF01764">
    <property type="entry name" value="Lipase_3"/>
    <property type="match status" value="1"/>
</dbReference>
<protein>
    <recommendedName>
        <fullName evidence="2">Fungal lipase-type domain-containing protein</fullName>
    </recommendedName>
</protein>
<feature type="signal peptide" evidence="1">
    <location>
        <begin position="1"/>
        <end position="15"/>
    </location>
</feature>
<dbReference type="SUPFAM" id="SSF53474">
    <property type="entry name" value="alpha/beta-Hydrolases"/>
    <property type="match status" value="1"/>
</dbReference>
<dbReference type="InterPro" id="IPR002921">
    <property type="entry name" value="Fungal_lipase-type"/>
</dbReference>
<evidence type="ECO:0000256" key="1">
    <source>
        <dbReference type="SAM" id="SignalP"/>
    </source>
</evidence>
<accession>A0A8H3HZE2</accession>
<organism evidence="3 4">
    <name type="scientific">Rhizoctonia solani</name>
    <dbReference type="NCBI Taxonomy" id="456999"/>
    <lineage>
        <taxon>Eukaryota</taxon>
        <taxon>Fungi</taxon>
        <taxon>Dikarya</taxon>
        <taxon>Basidiomycota</taxon>
        <taxon>Agaricomycotina</taxon>
        <taxon>Agaricomycetes</taxon>
        <taxon>Cantharellales</taxon>
        <taxon>Ceratobasidiaceae</taxon>
        <taxon>Rhizoctonia</taxon>
    </lineage>
</organism>
<name>A0A8H3HZE2_9AGAM</name>
<comment type="caution">
    <text evidence="3">The sequence shown here is derived from an EMBL/GenBank/DDBJ whole genome shotgun (WGS) entry which is preliminary data.</text>
</comment>
<reference evidence="3" key="1">
    <citation type="submission" date="2021-01" db="EMBL/GenBank/DDBJ databases">
        <authorList>
            <person name="Kaushik A."/>
        </authorList>
    </citation>
    <scope>NUCLEOTIDE SEQUENCE</scope>
    <source>
        <strain evidence="3">AG5</strain>
    </source>
</reference>
<keyword evidence="1" id="KW-0732">Signal</keyword>
<dbReference type="EMBL" id="CAJNJQ010002012">
    <property type="protein sequence ID" value="CAE7158490.1"/>
    <property type="molecule type" value="Genomic_DNA"/>
</dbReference>
<dbReference type="Proteomes" id="UP000663827">
    <property type="component" value="Unassembled WGS sequence"/>
</dbReference>
<dbReference type="Gene3D" id="3.40.50.1820">
    <property type="entry name" value="alpha/beta hydrolase"/>
    <property type="match status" value="1"/>
</dbReference>
<feature type="chain" id="PRO_5034536700" description="Fungal lipase-type domain-containing protein" evidence="1">
    <location>
        <begin position="16"/>
        <end position="175"/>
    </location>
</feature>
<gene>
    <name evidence="3" type="ORF">RDB_LOCUS96514</name>
</gene>
<feature type="domain" description="Fungal lipase-type" evidence="2">
    <location>
        <begin position="94"/>
        <end position="173"/>
    </location>
</feature>
<proteinExistence type="predicted"/>
<dbReference type="GO" id="GO:0006629">
    <property type="term" value="P:lipid metabolic process"/>
    <property type="evidence" value="ECO:0007669"/>
    <property type="project" value="InterPro"/>
</dbReference>
<evidence type="ECO:0000259" key="2">
    <source>
        <dbReference type="Pfam" id="PF01764"/>
    </source>
</evidence>
<evidence type="ECO:0000313" key="4">
    <source>
        <dbReference type="Proteomes" id="UP000663827"/>
    </source>
</evidence>
<dbReference type="AlphaFoldDB" id="A0A8H3HZE2"/>
<evidence type="ECO:0000313" key="3">
    <source>
        <dbReference type="EMBL" id="CAE7158490.1"/>
    </source>
</evidence>
<dbReference type="InterPro" id="IPR029058">
    <property type="entry name" value="AB_hydrolase_fold"/>
</dbReference>